<reference evidence="2" key="1">
    <citation type="journal article" date="2022" name="bioRxiv">
        <title>Sequencing and chromosome-scale assembly of the giantPleurodeles waltlgenome.</title>
        <authorList>
            <person name="Brown T."/>
            <person name="Elewa A."/>
            <person name="Iarovenko S."/>
            <person name="Subramanian E."/>
            <person name="Araus A.J."/>
            <person name="Petzold A."/>
            <person name="Susuki M."/>
            <person name="Suzuki K.-i.T."/>
            <person name="Hayashi T."/>
            <person name="Toyoda A."/>
            <person name="Oliveira C."/>
            <person name="Osipova E."/>
            <person name="Leigh N.D."/>
            <person name="Simon A."/>
            <person name="Yun M.H."/>
        </authorList>
    </citation>
    <scope>NUCLEOTIDE SEQUENCE</scope>
    <source>
        <strain evidence="2">20211129_DDA</strain>
        <tissue evidence="2">Liver</tissue>
    </source>
</reference>
<evidence type="ECO:0000313" key="3">
    <source>
        <dbReference type="Proteomes" id="UP001066276"/>
    </source>
</evidence>
<dbReference type="Proteomes" id="UP001066276">
    <property type="component" value="Chromosome 5"/>
</dbReference>
<gene>
    <name evidence="2" type="ORF">NDU88_010218</name>
</gene>
<proteinExistence type="predicted"/>
<organism evidence="2 3">
    <name type="scientific">Pleurodeles waltl</name>
    <name type="common">Iberian ribbed newt</name>
    <dbReference type="NCBI Taxonomy" id="8319"/>
    <lineage>
        <taxon>Eukaryota</taxon>
        <taxon>Metazoa</taxon>
        <taxon>Chordata</taxon>
        <taxon>Craniata</taxon>
        <taxon>Vertebrata</taxon>
        <taxon>Euteleostomi</taxon>
        <taxon>Amphibia</taxon>
        <taxon>Batrachia</taxon>
        <taxon>Caudata</taxon>
        <taxon>Salamandroidea</taxon>
        <taxon>Salamandridae</taxon>
        <taxon>Pleurodelinae</taxon>
        <taxon>Pleurodeles</taxon>
    </lineage>
</organism>
<dbReference type="EMBL" id="JANPWB010000009">
    <property type="protein sequence ID" value="KAJ1157507.1"/>
    <property type="molecule type" value="Genomic_DNA"/>
</dbReference>
<keyword evidence="3" id="KW-1185">Reference proteome</keyword>
<feature type="coiled-coil region" evidence="1">
    <location>
        <begin position="39"/>
        <end position="94"/>
    </location>
</feature>
<evidence type="ECO:0000313" key="2">
    <source>
        <dbReference type="EMBL" id="KAJ1157507.1"/>
    </source>
</evidence>
<accession>A0AAV7S0M1</accession>
<name>A0AAV7S0M1_PLEWA</name>
<sequence>MEGGEFVDQGTQGYGEAPLTRSFMKQLFGSLRGDFAAVKQEIAAEVKELKREVIDLGQQVDTLEQARDAREEELDCHKKELLTLQDKNQELQYEI</sequence>
<dbReference type="AlphaFoldDB" id="A0AAV7S0M1"/>
<protein>
    <submittedName>
        <fullName evidence="2">Uncharacterized protein</fullName>
    </submittedName>
</protein>
<keyword evidence="1" id="KW-0175">Coiled coil</keyword>
<comment type="caution">
    <text evidence="2">The sequence shown here is derived from an EMBL/GenBank/DDBJ whole genome shotgun (WGS) entry which is preliminary data.</text>
</comment>
<evidence type="ECO:0000256" key="1">
    <source>
        <dbReference type="SAM" id="Coils"/>
    </source>
</evidence>